<gene>
    <name evidence="1" type="ORF">PGLA1383_LOCUS31789</name>
</gene>
<evidence type="ECO:0000313" key="2">
    <source>
        <dbReference type="Proteomes" id="UP000654075"/>
    </source>
</evidence>
<dbReference type="Gene3D" id="3.30.420.10">
    <property type="entry name" value="Ribonuclease H-like superfamily/Ribonuclease H"/>
    <property type="match status" value="1"/>
</dbReference>
<dbReference type="InterPro" id="IPR036397">
    <property type="entry name" value="RNaseH_sf"/>
</dbReference>
<comment type="caution">
    <text evidence="1">The sequence shown here is derived from an EMBL/GenBank/DDBJ whole genome shotgun (WGS) entry which is preliminary data.</text>
</comment>
<dbReference type="EMBL" id="CAJNNV010025361">
    <property type="protein sequence ID" value="CAE8614055.1"/>
    <property type="molecule type" value="Genomic_DNA"/>
</dbReference>
<organism evidence="1 2">
    <name type="scientific">Polarella glacialis</name>
    <name type="common">Dinoflagellate</name>
    <dbReference type="NCBI Taxonomy" id="89957"/>
    <lineage>
        <taxon>Eukaryota</taxon>
        <taxon>Sar</taxon>
        <taxon>Alveolata</taxon>
        <taxon>Dinophyceae</taxon>
        <taxon>Suessiales</taxon>
        <taxon>Suessiaceae</taxon>
        <taxon>Polarella</taxon>
    </lineage>
</organism>
<dbReference type="GO" id="GO:0003676">
    <property type="term" value="F:nucleic acid binding"/>
    <property type="evidence" value="ECO:0007669"/>
    <property type="project" value="InterPro"/>
</dbReference>
<sequence>MATTSSRTLWAATVETFVHFTLGAVEGLQPGKFSFAPFLRRPDAMQRSLIPFASIPVLMSSEIHFPNAALDARRANVEADALANAALDLGSGSVSWFSVPSDFTVIVLHSDGASRSNPGLAACAAINSVWADGQWCRAANGSRVLEPTTNTVAELEGSALAFEMLASLLSRVFIVEVLEAGGAPPNSVIALSVGSSRGKVGTLAVGKSIPLPATNGRAICTVNIFQNLGTALIPAPTARLNDGQAGGGLGETVSVTVELSNGKTTEIRLRSVRSAAVMPSGGGEAVAHPDQAREAVQALMNEVLREQPPEPYAFMVARLKALQASAKASRRQEVRLVVDHVMLKTSRQVLASESEERRTSVTTFVRDEVMGFLDTQTPR</sequence>
<name>A0A813FNH6_POLGL</name>
<proteinExistence type="predicted"/>
<protein>
    <submittedName>
        <fullName evidence="1">Uncharacterized protein</fullName>
    </submittedName>
</protein>
<dbReference type="Proteomes" id="UP000654075">
    <property type="component" value="Unassembled WGS sequence"/>
</dbReference>
<accession>A0A813FNH6</accession>
<keyword evidence="2" id="KW-1185">Reference proteome</keyword>
<dbReference type="SUPFAM" id="SSF53098">
    <property type="entry name" value="Ribonuclease H-like"/>
    <property type="match status" value="1"/>
</dbReference>
<dbReference type="AlphaFoldDB" id="A0A813FNH6"/>
<evidence type="ECO:0000313" key="1">
    <source>
        <dbReference type="EMBL" id="CAE8614055.1"/>
    </source>
</evidence>
<reference evidence="1" key="1">
    <citation type="submission" date="2021-02" db="EMBL/GenBank/DDBJ databases">
        <authorList>
            <person name="Dougan E. K."/>
            <person name="Rhodes N."/>
            <person name="Thang M."/>
            <person name="Chan C."/>
        </authorList>
    </citation>
    <scope>NUCLEOTIDE SEQUENCE</scope>
</reference>
<dbReference type="OrthoDB" id="425696at2759"/>
<dbReference type="InterPro" id="IPR012337">
    <property type="entry name" value="RNaseH-like_sf"/>
</dbReference>